<dbReference type="EMBL" id="UAPQ01000008">
    <property type="protein sequence ID" value="SPT53853.1"/>
    <property type="molecule type" value="Genomic_DNA"/>
</dbReference>
<evidence type="ECO:0008006" key="4">
    <source>
        <dbReference type="Google" id="ProtNLM"/>
    </source>
</evidence>
<feature type="transmembrane region" description="Helical" evidence="1">
    <location>
        <begin position="124"/>
        <end position="145"/>
    </location>
</feature>
<feature type="transmembrane region" description="Helical" evidence="1">
    <location>
        <begin position="34"/>
        <end position="54"/>
    </location>
</feature>
<feature type="transmembrane region" description="Helical" evidence="1">
    <location>
        <begin position="95"/>
        <end position="112"/>
    </location>
</feature>
<keyword evidence="1" id="KW-0812">Transmembrane</keyword>
<evidence type="ECO:0000313" key="3">
    <source>
        <dbReference type="Proteomes" id="UP000250006"/>
    </source>
</evidence>
<evidence type="ECO:0000256" key="1">
    <source>
        <dbReference type="SAM" id="Phobius"/>
    </source>
</evidence>
<comment type="caution">
    <text evidence="2">The sequence shown here is derived from an EMBL/GenBank/DDBJ whole genome shotgun (WGS) entry which is preliminary data.</text>
</comment>
<dbReference type="Proteomes" id="UP000250006">
    <property type="component" value="Unassembled WGS sequence"/>
</dbReference>
<reference evidence="2 3" key="1">
    <citation type="submission" date="2018-06" db="EMBL/GenBank/DDBJ databases">
        <authorList>
            <consortium name="Pathogen Informatics"/>
            <person name="Doyle S."/>
        </authorList>
    </citation>
    <scope>NUCLEOTIDE SEQUENCE [LARGE SCALE GENOMIC DNA]</scope>
    <source>
        <strain evidence="2 3">NCTC11535</strain>
    </source>
</reference>
<sequence length="176" mass="19516">MGEGIEEKPGLVAYRPPVPDGPDRPWTRGRRSRWWLVLPADVLAVVVATALGAASTKTLPQWGSVLWGPFVGLLLGWLVAWWMGRWRSGGDHLEVPWPDGYAVTVWTFLGWLTAQGHIGGGWPGWNWCFMAAVLLVVAMEGWRWLYGYAKAHDSMVPKAVQRRLAEQDAGEASSNP</sequence>
<organism evidence="2 3">
    <name type="scientific">Actinomyces bovis</name>
    <dbReference type="NCBI Taxonomy" id="1658"/>
    <lineage>
        <taxon>Bacteria</taxon>
        <taxon>Bacillati</taxon>
        <taxon>Actinomycetota</taxon>
        <taxon>Actinomycetes</taxon>
        <taxon>Actinomycetales</taxon>
        <taxon>Actinomycetaceae</taxon>
        <taxon>Actinomyces</taxon>
    </lineage>
</organism>
<keyword evidence="1" id="KW-1133">Transmembrane helix</keyword>
<protein>
    <recommendedName>
        <fullName evidence="4">DUF3054 domain-containing protein</fullName>
    </recommendedName>
</protein>
<evidence type="ECO:0000313" key="2">
    <source>
        <dbReference type="EMBL" id="SPT53853.1"/>
    </source>
</evidence>
<name>A0ABY1VP12_9ACTO</name>
<keyword evidence="3" id="KW-1185">Reference proteome</keyword>
<feature type="transmembrane region" description="Helical" evidence="1">
    <location>
        <begin position="66"/>
        <end position="83"/>
    </location>
</feature>
<keyword evidence="1" id="KW-0472">Membrane</keyword>
<proteinExistence type="predicted"/>
<gene>
    <name evidence="2" type="ORF">NCTC11535_01538</name>
</gene>
<accession>A0ABY1VP12</accession>